<feature type="compositionally biased region" description="Basic and acidic residues" evidence="1">
    <location>
        <begin position="86"/>
        <end position="117"/>
    </location>
</feature>
<feature type="compositionally biased region" description="Acidic residues" evidence="1">
    <location>
        <begin position="566"/>
        <end position="581"/>
    </location>
</feature>
<gene>
    <name evidence="2" type="ORF">UCRPA7_4885</name>
</gene>
<feature type="region of interest" description="Disordered" evidence="1">
    <location>
        <begin position="60"/>
        <end position="632"/>
    </location>
</feature>
<feature type="compositionally biased region" description="Basic and acidic residues" evidence="1">
    <location>
        <begin position="374"/>
        <end position="384"/>
    </location>
</feature>
<dbReference type="eggNOG" id="ENOG502SI51">
    <property type="taxonomic scope" value="Eukaryota"/>
</dbReference>
<dbReference type="GeneID" id="19325382"/>
<dbReference type="EMBL" id="KB933141">
    <property type="protein sequence ID" value="EON99640.1"/>
    <property type="molecule type" value="Genomic_DNA"/>
</dbReference>
<feature type="compositionally biased region" description="Polar residues" evidence="1">
    <location>
        <begin position="186"/>
        <end position="196"/>
    </location>
</feature>
<evidence type="ECO:0000256" key="1">
    <source>
        <dbReference type="SAM" id="MobiDB-lite"/>
    </source>
</evidence>
<accession>R8BJZ3</accession>
<feature type="compositionally biased region" description="Low complexity" evidence="1">
    <location>
        <begin position="223"/>
        <end position="245"/>
    </location>
</feature>
<name>R8BJZ3_PHAM7</name>
<dbReference type="AlphaFoldDB" id="R8BJZ3"/>
<dbReference type="Proteomes" id="UP000014074">
    <property type="component" value="Unassembled WGS sequence"/>
</dbReference>
<feature type="compositionally biased region" description="Gly residues" evidence="1">
    <location>
        <begin position="166"/>
        <end position="177"/>
    </location>
</feature>
<proteinExistence type="predicted"/>
<feature type="compositionally biased region" description="Low complexity" evidence="1">
    <location>
        <begin position="133"/>
        <end position="143"/>
    </location>
</feature>
<sequence>MQGESPSPSPRPVEEKPQPLTLAPEALESTQSPPDDWEVAKAYWRSLTADKRAQLEKEAIEDAGIEGDLEEVKQEDKKPRRKKSVEKRAAEKKVIEEQRHVDPERTYMIKPGTRVEADSYSSAPAKTMRKKQQAPAPATQPATHMRKSMRGAEQPQPRASATVGGVAAGGAAGGAGGAPRIRKSMRTNGPEPQQRSAPAARPVSYQPPSSAPRQPQGHARTMSDQSYQSSQASARAAVGVAKAMQPKLTRRGSDSSESSFKRARTRSGEGFGFRRTMRGQGHEPSNSQDSGRPSSSRFSLRSLSPTGSPFRRSSTVDSPPVSMGNRMKTSMRGTAEPQRKGSRLSSLGFSSKPKATGKTRKASRFGDSSDEDEPRQGFRSRFDDSSDEDAVPEKLPPLAVPKNARGNIAATRTTIPASQTLHEEDEQSSDLPDSDEERKQPQRKGSGRQISQATGTVQRSGSGRGALVSSPTSPVSPGAGGRPVSHNRRSSFMSALRRKKPDGAGKISRGEMMDSAARRDTNLERSASELNAIRTNSQRGQASSPKLQKRTASFGTPARNSSWPLPDEEDDDEPELPAGEDEEKHLQRPSTSGNLEGGGKAASRPGFLQRRTMSTQGTIDTHGVGGEKKKKKFGALRRMFKLDD</sequence>
<dbReference type="RefSeq" id="XP_007915627.1">
    <property type="nucleotide sequence ID" value="XM_007917436.1"/>
</dbReference>
<feature type="region of interest" description="Disordered" evidence="1">
    <location>
        <begin position="1"/>
        <end position="36"/>
    </location>
</feature>
<dbReference type="OrthoDB" id="5423926at2759"/>
<feature type="compositionally biased region" description="Polar residues" evidence="1">
    <location>
        <begin position="410"/>
        <end position="420"/>
    </location>
</feature>
<evidence type="ECO:0000313" key="3">
    <source>
        <dbReference type="Proteomes" id="UP000014074"/>
    </source>
</evidence>
<keyword evidence="3" id="KW-1185">Reference proteome</keyword>
<evidence type="ECO:0000313" key="2">
    <source>
        <dbReference type="EMBL" id="EON99640.1"/>
    </source>
</evidence>
<organism evidence="2 3">
    <name type="scientific">Phaeoacremonium minimum (strain UCR-PA7)</name>
    <name type="common">Esca disease fungus</name>
    <name type="synonym">Togninia minima</name>
    <dbReference type="NCBI Taxonomy" id="1286976"/>
    <lineage>
        <taxon>Eukaryota</taxon>
        <taxon>Fungi</taxon>
        <taxon>Dikarya</taxon>
        <taxon>Ascomycota</taxon>
        <taxon>Pezizomycotina</taxon>
        <taxon>Sordariomycetes</taxon>
        <taxon>Sordariomycetidae</taxon>
        <taxon>Togniniales</taxon>
        <taxon>Togniniaceae</taxon>
        <taxon>Phaeoacremonium</taxon>
    </lineage>
</organism>
<feature type="compositionally biased region" description="Polar residues" evidence="1">
    <location>
        <begin position="528"/>
        <end position="563"/>
    </location>
</feature>
<feature type="compositionally biased region" description="Low complexity" evidence="1">
    <location>
        <begin position="284"/>
        <end position="305"/>
    </location>
</feature>
<feature type="compositionally biased region" description="Polar residues" evidence="1">
    <location>
        <begin position="448"/>
        <end position="461"/>
    </location>
</feature>
<protein>
    <submittedName>
        <fullName evidence="2">Uncharacterized protein</fullName>
    </submittedName>
</protein>
<feature type="compositionally biased region" description="Basic and acidic residues" evidence="1">
    <location>
        <begin position="508"/>
        <end position="527"/>
    </location>
</feature>
<reference evidence="3" key="1">
    <citation type="journal article" date="2013" name="Genome Announc.">
        <title>Draft genome sequence of the ascomycete Phaeoacremonium aleophilum strain UCR-PA7, a causal agent of the esca disease complex in grapevines.</title>
        <authorList>
            <person name="Blanco-Ulate B."/>
            <person name="Rolshausen P."/>
            <person name="Cantu D."/>
        </authorList>
    </citation>
    <scope>NUCLEOTIDE SEQUENCE [LARGE SCALE GENOMIC DNA]</scope>
    <source>
        <strain evidence="3">UCR-PA7</strain>
    </source>
</reference>
<dbReference type="KEGG" id="tmn:UCRPA7_4885"/>
<feature type="compositionally biased region" description="Acidic residues" evidence="1">
    <location>
        <begin position="423"/>
        <end position="435"/>
    </location>
</feature>
<dbReference type="HOGENOM" id="CLU_425250_0_0_1"/>